<reference evidence="1" key="1">
    <citation type="submission" date="2021-09" db="EMBL/GenBank/DDBJ databases">
        <authorList>
            <person name="Martin H S."/>
        </authorList>
    </citation>
    <scope>NUCLEOTIDE SEQUENCE</scope>
</reference>
<evidence type="ECO:0000313" key="1">
    <source>
        <dbReference type="EMBL" id="CAG9585031.1"/>
    </source>
</evidence>
<protein>
    <submittedName>
        <fullName evidence="1">(African queen) hypothetical protein</fullName>
    </submittedName>
</protein>
<gene>
    <name evidence="1" type="ORF">DCHRY22_LOCUS15524</name>
</gene>
<dbReference type="EMBL" id="CAKASE010000083">
    <property type="protein sequence ID" value="CAG9585031.1"/>
    <property type="molecule type" value="Genomic_DNA"/>
</dbReference>
<dbReference type="AlphaFoldDB" id="A0A8J2RA41"/>
<proteinExistence type="predicted"/>
<name>A0A8J2RA41_9NEOP</name>
<organism evidence="1 2">
    <name type="scientific">Danaus chrysippus</name>
    <name type="common">African queen</name>
    <dbReference type="NCBI Taxonomy" id="151541"/>
    <lineage>
        <taxon>Eukaryota</taxon>
        <taxon>Metazoa</taxon>
        <taxon>Ecdysozoa</taxon>
        <taxon>Arthropoda</taxon>
        <taxon>Hexapoda</taxon>
        <taxon>Insecta</taxon>
        <taxon>Pterygota</taxon>
        <taxon>Neoptera</taxon>
        <taxon>Endopterygota</taxon>
        <taxon>Lepidoptera</taxon>
        <taxon>Glossata</taxon>
        <taxon>Ditrysia</taxon>
        <taxon>Papilionoidea</taxon>
        <taxon>Nymphalidae</taxon>
        <taxon>Danainae</taxon>
        <taxon>Danaini</taxon>
        <taxon>Danaina</taxon>
        <taxon>Danaus</taxon>
        <taxon>Anosia</taxon>
    </lineage>
</organism>
<comment type="caution">
    <text evidence="1">The sequence shown here is derived from an EMBL/GenBank/DDBJ whole genome shotgun (WGS) entry which is preliminary data.</text>
</comment>
<dbReference type="Proteomes" id="UP000789524">
    <property type="component" value="Unassembled WGS sequence"/>
</dbReference>
<evidence type="ECO:0000313" key="2">
    <source>
        <dbReference type="Proteomes" id="UP000789524"/>
    </source>
</evidence>
<accession>A0A8J2RA41</accession>
<keyword evidence="2" id="KW-1185">Reference proteome</keyword>
<sequence length="114" mass="11860">MGGEGRREASFPTEAALKLLSDFAQSNAARRASPAGTFDSNVRPRLSEGMVSSCGTDVEMGRVGTSASLICDQSLDSGIIVSSALVNSLVGFYVLLCKSSVYCVNSVIDSCLLS</sequence>